<evidence type="ECO:0000313" key="1">
    <source>
        <dbReference type="EMBL" id="WOZ79906.1"/>
    </source>
</evidence>
<gene>
    <name evidence="1" type="ORF">Q8Y70_23970</name>
</gene>
<dbReference type="EMBL" id="CP137745">
    <property type="protein sequence ID" value="WOZ79906.1"/>
    <property type="molecule type" value="Genomic_DNA"/>
</dbReference>
<organism evidence="1 2">
    <name type="scientific">Kosakonia sacchari</name>
    <dbReference type="NCBI Taxonomy" id="1158459"/>
    <lineage>
        <taxon>Bacteria</taxon>
        <taxon>Pseudomonadati</taxon>
        <taxon>Pseudomonadota</taxon>
        <taxon>Gammaproteobacteria</taxon>
        <taxon>Enterobacterales</taxon>
        <taxon>Enterobacteriaceae</taxon>
        <taxon>Kosakonia</taxon>
    </lineage>
</organism>
<dbReference type="Proteomes" id="UP001302368">
    <property type="component" value="Plasmid pKS2022"/>
</dbReference>
<proteinExistence type="predicted"/>
<accession>A0ABZ0MXH8</accession>
<sequence length="209" mass="23792">MGREYPDSWDKFCKIERNYGGFTHYRFRAGITIGDLNRFAARYALAADFEGVMIKNSTKQTNLAYEALMRSLLVWSTVESYYYVLPIGSGGKYKYLSYTIPEENALTTLLKRTGPDMIRFYTYISASPNIEVNHRTNLQDFLTGKNYNPIYLLSSIRHAFGHGDLSANVDGVNPQTINNISKTLKTSILAKIDDHFSSLIRSHPNYSNV</sequence>
<protein>
    <submittedName>
        <fullName evidence="1">Uncharacterized protein</fullName>
    </submittedName>
</protein>
<keyword evidence="1" id="KW-0614">Plasmid</keyword>
<evidence type="ECO:0000313" key="2">
    <source>
        <dbReference type="Proteomes" id="UP001302368"/>
    </source>
</evidence>
<keyword evidence="2" id="KW-1185">Reference proteome</keyword>
<geneLocation type="plasmid" evidence="1 2">
    <name>pKS2022</name>
</geneLocation>
<dbReference type="RefSeq" id="WP_305737732.1">
    <property type="nucleotide sequence ID" value="NZ_CP137745.1"/>
</dbReference>
<reference evidence="1 2" key="1">
    <citation type="submission" date="2023-10" db="EMBL/GenBank/DDBJ databases">
        <title>Genome sequencing of the isolated polysaccharide-producing bacterium Kosakonia sacchari KS2022.</title>
        <authorList>
            <person name="Yi X."/>
        </authorList>
    </citation>
    <scope>NUCLEOTIDE SEQUENCE [LARGE SCALE GENOMIC DNA]</scope>
    <source>
        <strain evidence="1 2">KS2022</strain>
        <plasmid evidence="1 2">pKS2022</plasmid>
    </source>
</reference>
<name>A0ABZ0MXH8_9ENTR</name>